<evidence type="ECO:0000256" key="2">
    <source>
        <dbReference type="ARBA" id="ARBA00008571"/>
    </source>
</evidence>
<dbReference type="AlphaFoldDB" id="A0A433JKR0"/>
<gene>
    <name evidence="6" type="ORF">EKM59_03430</name>
</gene>
<dbReference type="InterPro" id="IPR050531">
    <property type="entry name" value="SdhE_FAD_assembly_factor"/>
</dbReference>
<dbReference type="InterPro" id="IPR036714">
    <property type="entry name" value="SDH_sf"/>
</dbReference>
<evidence type="ECO:0000256" key="4">
    <source>
        <dbReference type="ARBA" id="ARBA00022490"/>
    </source>
</evidence>
<dbReference type="OrthoDB" id="9180899at2"/>
<keyword evidence="4" id="KW-0963">Cytoplasm</keyword>
<dbReference type="EMBL" id="RZGR01000007">
    <property type="protein sequence ID" value="RUQ89463.1"/>
    <property type="molecule type" value="Genomic_DNA"/>
</dbReference>
<dbReference type="RefSeq" id="WP_126953898.1">
    <property type="nucleotide sequence ID" value="NZ_RZGR01000007.1"/>
</dbReference>
<reference evidence="6 7" key="1">
    <citation type="submission" date="2018-12" db="EMBL/GenBank/DDBJ databases">
        <title>Legionella sp,whole genome shotgun sequence.</title>
        <authorList>
            <person name="Wu H."/>
        </authorList>
    </citation>
    <scope>NUCLEOTIDE SEQUENCE [LARGE SCALE GENOMIC DNA]</scope>
    <source>
        <strain evidence="7">km714</strain>
    </source>
</reference>
<dbReference type="Pfam" id="PF03937">
    <property type="entry name" value="Sdh5"/>
    <property type="match status" value="1"/>
</dbReference>
<evidence type="ECO:0000256" key="3">
    <source>
        <dbReference type="ARBA" id="ARBA00019418"/>
    </source>
</evidence>
<dbReference type="InterPro" id="IPR005631">
    <property type="entry name" value="SDH"/>
</dbReference>
<evidence type="ECO:0000313" key="6">
    <source>
        <dbReference type="EMBL" id="RUQ89463.1"/>
    </source>
</evidence>
<dbReference type="SUPFAM" id="SSF109910">
    <property type="entry name" value="YgfY-like"/>
    <property type="match status" value="1"/>
</dbReference>
<keyword evidence="7" id="KW-1185">Reference proteome</keyword>
<evidence type="ECO:0000256" key="5">
    <source>
        <dbReference type="ARBA" id="ARBA00023186"/>
    </source>
</evidence>
<proteinExistence type="inferred from homology"/>
<comment type="subcellular location">
    <subcellularLocation>
        <location evidence="1">Cytoplasm</location>
    </subcellularLocation>
</comment>
<comment type="caution">
    <text evidence="6">The sequence shown here is derived from an EMBL/GenBank/DDBJ whole genome shotgun (WGS) entry which is preliminary data.</text>
</comment>
<organism evidence="6 7">
    <name type="scientific">Legionella septentrionalis</name>
    <dbReference type="NCBI Taxonomy" id="2498109"/>
    <lineage>
        <taxon>Bacteria</taxon>
        <taxon>Pseudomonadati</taxon>
        <taxon>Pseudomonadota</taxon>
        <taxon>Gammaproteobacteria</taxon>
        <taxon>Legionellales</taxon>
        <taxon>Legionellaceae</taxon>
        <taxon>Legionella</taxon>
    </lineage>
</organism>
<dbReference type="PANTHER" id="PTHR39585">
    <property type="entry name" value="FAD ASSEMBLY FACTOR SDHE"/>
    <property type="match status" value="1"/>
</dbReference>
<dbReference type="Proteomes" id="UP000288012">
    <property type="component" value="Unassembled WGS sequence"/>
</dbReference>
<accession>A0A433JKR0</accession>
<comment type="similarity">
    <text evidence="2">Belongs to the SdhE FAD assembly factor family.</text>
</comment>
<keyword evidence="5" id="KW-0143">Chaperone</keyword>
<dbReference type="Gene3D" id="1.10.150.250">
    <property type="entry name" value="Flavinator of succinate dehydrogenase"/>
    <property type="match status" value="1"/>
</dbReference>
<dbReference type="PANTHER" id="PTHR39585:SF1">
    <property type="entry name" value="FAD ASSEMBLY FACTOR SDHE"/>
    <property type="match status" value="1"/>
</dbReference>
<evidence type="ECO:0000313" key="7">
    <source>
        <dbReference type="Proteomes" id="UP000288012"/>
    </source>
</evidence>
<protein>
    <recommendedName>
        <fullName evidence="3">FAD assembly factor SdhE</fullName>
    </recommendedName>
</protein>
<evidence type="ECO:0000256" key="1">
    <source>
        <dbReference type="ARBA" id="ARBA00004496"/>
    </source>
</evidence>
<dbReference type="GO" id="GO:0005737">
    <property type="term" value="C:cytoplasm"/>
    <property type="evidence" value="ECO:0007669"/>
    <property type="project" value="UniProtKB-SubCell"/>
</dbReference>
<name>A0A433JKR0_9GAMM</name>
<sequence>MKTSFRKAKISWNCRRGMLELDLLLTRFLANGFDRLTEEQVDLFEQLLNYSDPELYACLMGQMQPAEEFSEIVSLIRFHSNP</sequence>
<dbReference type="GO" id="GO:0006105">
    <property type="term" value="P:succinate metabolic process"/>
    <property type="evidence" value="ECO:0007669"/>
    <property type="project" value="TreeGrafter"/>
</dbReference>